<organism evidence="2 3">
    <name type="scientific">Eleginops maclovinus</name>
    <name type="common">Patagonian blennie</name>
    <name type="synonym">Eleginus maclovinus</name>
    <dbReference type="NCBI Taxonomy" id="56733"/>
    <lineage>
        <taxon>Eukaryota</taxon>
        <taxon>Metazoa</taxon>
        <taxon>Chordata</taxon>
        <taxon>Craniata</taxon>
        <taxon>Vertebrata</taxon>
        <taxon>Euteleostomi</taxon>
        <taxon>Actinopterygii</taxon>
        <taxon>Neopterygii</taxon>
        <taxon>Teleostei</taxon>
        <taxon>Neoteleostei</taxon>
        <taxon>Acanthomorphata</taxon>
        <taxon>Eupercaria</taxon>
        <taxon>Perciformes</taxon>
        <taxon>Notothenioidei</taxon>
        <taxon>Eleginopidae</taxon>
        <taxon>Eleginops</taxon>
    </lineage>
</organism>
<evidence type="ECO:0000256" key="1">
    <source>
        <dbReference type="SAM" id="Phobius"/>
    </source>
</evidence>
<keyword evidence="1" id="KW-0472">Membrane</keyword>
<proteinExistence type="predicted"/>
<feature type="transmembrane region" description="Helical" evidence="1">
    <location>
        <begin position="9"/>
        <end position="27"/>
    </location>
</feature>
<accession>A0AAN7W6U2</accession>
<gene>
    <name evidence="2" type="ORF">PBY51_016527</name>
</gene>
<reference evidence="2 3" key="1">
    <citation type="journal article" date="2023" name="Genes (Basel)">
        <title>Chromosome-Level Genome Assembly and Circadian Gene Repertoire of the Patagonia Blennie Eleginops maclovinus-The Closest Ancestral Proxy of Antarctic Cryonotothenioids.</title>
        <authorList>
            <person name="Cheng C.C."/>
            <person name="Rivera-Colon A.G."/>
            <person name="Minhas B.F."/>
            <person name="Wilson L."/>
            <person name="Rayamajhi N."/>
            <person name="Vargas-Chacoff L."/>
            <person name="Catchen J.M."/>
        </authorList>
    </citation>
    <scope>NUCLEOTIDE SEQUENCE [LARGE SCALE GENOMIC DNA]</scope>
    <source>
        <strain evidence="2">JMC-PN-2008</strain>
    </source>
</reference>
<keyword evidence="1" id="KW-0812">Transmembrane</keyword>
<dbReference type="EMBL" id="JAUZQC010000026">
    <property type="protein sequence ID" value="KAK5847396.1"/>
    <property type="molecule type" value="Genomic_DNA"/>
</dbReference>
<reference evidence="2 3" key="2">
    <citation type="journal article" date="2023" name="Mol. Biol. Evol.">
        <title>Genomics of Secondarily Temperate Adaptation in the Only Non-Antarctic Icefish.</title>
        <authorList>
            <person name="Rivera-Colon A.G."/>
            <person name="Rayamajhi N."/>
            <person name="Minhas B.F."/>
            <person name="Madrigal G."/>
            <person name="Bilyk K.T."/>
            <person name="Yoon V."/>
            <person name="Hune M."/>
            <person name="Gregory S."/>
            <person name="Cheng C.H.C."/>
            <person name="Catchen J.M."/>
        </authorList>
    </citation>
    <scope>NUCLEOTIDE SEQUENCE [LARGE SCALE GENOMIC DNA]</scope>
    <source>
        <strain evidence="2">JMC-PN-2008</strain>
    </source>
</reference>
<dbReference type="GO" id="GO:0008201">
    <property type="term" value="F:heparin binding"/>
    <property type="evidence" value="ECO:0007669"/>
    <property type="project" value="TreeGrafter"/>
</dbReference>
<keyword evidence="1" id="KW-1133">Transmembrane helix</keyword>
<dbReference type="GO" id="GO:0005540">
    <property type="term" value="F:hyaluronic acid binding"/>
    <property type="evidence" value="ECO:0007669"/>
    <property type="project" value="TreeGrafter"/>
</dbReference>
<comment type="caution">
    <text evidence="2">The sequence shown here is derived from an EMBL/GenBank/DDBJ whole genome shotgun (WGS) entry which is preliminary data.</text>
</comment>
<evidence type="ECO:0000313" key="3">
    <source>
        <dbReference type="Proteomes" id="UP001346869"/>
    </source>
</evidence>
<dbReference type="PANTHER" id="PTHR12199">
    <property type="entry name" value="INTERPHOTORECEPTOR MATRIX PROTEOGLYCAN"/>
    <property type="match status" value="1"/>
</dbReference>
<name>A0AAN7W6U2_ELEMC</name>
<dbReference type="AlphaFoldDB" id="A0AAN7W6U2"/>
<dbReference type="GO" id="GO:0007601">
    <property type="term" value="P:visual perception"/>
    <property type="evidence" value="ECO:0007669"/>
    <property type="project" value="InterPro"/>
</dbReference>
<dbReference type="Proteomes" id="UP001346869">
    <property type="component" value="Unassembled WGS sequence"/>
</dbReference>
<evidence type="ECO:0000313" key="2">
    <source>
        <dbReference type="EMBL" id="KAK5847396.1"/>
    </source>
</evidence>
<keyword evidence="3" id="KW-1185">Reference proteome</keyword>
<dbReference type="InterPro" id="IPR039861">
    <property type="entry name" value="IMPG"/>
</dbReference>
<sequence>MESGRVGRTVLWMLGVLMLMLGGTILTDTDGSPDGTLDLEDPGSGSLHKAMELDQFLYRRPVALSRRKRNILFPNGVRLCSQETYEQAVANHQNYFHLRGTILENPEENQ</sequence>
<protein>
    <submittedName>
        <fullName evidence="2">Uncharacterized protein</fullName>
    </submittedName>
</protein>
<dbReference type="PANTHER" id="PTHR12199:SF4">
    <property type="entry name" value="INTERPHOTORECEPTOR MATRIX PROTEOGLYCAN 2"/>
    <property type="match status" value="1"/>
</dbReference>